<evidence type="ECO:0000256" key="1">
    <source>
        <dbReference type="SAM" id="MobiDB-lite"/>
    </source>
</evidence>
<dbReference type="Pfam" id="PF20343">
    <property type="entry name" value="DUF6638"/>
    <property type="match status" value="1"/>
</dbReference>
<proteinExistence type="predicted"/>
<sequence>MKRLIEKGLMFGNLIEVSSPALVDRYRRALRHLTGKDTALTDFHIDISGYSPEIGMELDDPLYLNPNGVNRQFILLTTEQKRAPLLNAKFSFSRQVLREFIEQNESKLFALTTRDAVAGELQNSVLMANTPARLMDIRRIVTEADTTGGDVANARELTAKIERFKTEEDAWWDDVLIAEMIGLAKETGDVTRNPVDLEMTTTEVPNYWTAHFGGLYVWRDVEHPAVIASGAVPEIGGVEAFSMSARNRVAAFLDLNHLVEPIVKARGTDASAILRQKMDFIVVDAAASTGQSLQGATRRDLRMIARGLGADLPEAYLGLADLVRWIDGGGDWPKIDSKHPAYFYTLRGGAHMYRDLVNQMLAELAPLDVRQLFICHKELFYGLYKGWEDGKRGFVADFLDEEYQVDKAGTRAALFGPEPGMTPPGPPQEDPEPQARPPRRRNPQRMVELVGPWGAVKRGR</sequence>
<evidence type="ECO:0000313" key="3">
    <source>
        <dbReference type="Proteomes" id="UP000037178"/>
    </source>
</evidence>
<name>A0A0J9H3S3_9RHOB</name>
<dbReference type="STRING" id="1675527.AIOL_000481"/>
<feature type="region of interest" description="Disordered" evidence="1">
    <location>
        <begin position="413"/>
        <end position="460"/>
    </location>
</feature>
<dbReference type="EMBL" id="LFTY01000001">
    <property type="protein sequence ID" value="KMW60328.1"/>
    <property type="molecule type" value="Genomic_DNA"/>
</dbReference>
<dbReference type="PATRIC" id="fig|1675527.3.peg.536"/>
<evidence type="ECO:0000313" key="2">
    <source>
        <dbReference type="EMBL" id="KMW60328.1"/>
    </source>
</evidence>
<dbReference type="InterPro" id="IPR046578">
    <property type="entry name" value="DUF6638"/>
</dbReference>
<protein>
    <submittedName>
        <fullName evidence="2">Uncharacterized protein</fullName>
    </submittedName>
</protein>
<accession>A0A0J9H3S3</accession>
<organism evidence="2 3">
    <name type="scientific">Candidatus Rhodobacter oscarellae</name>
    <dbReference type="NCBI Taxonomy" id="1675527"/>
    <lineage>
        <taxon>Bacteria</taxon>
        <taxon>Pseudomonadati</taxon>
        <taxon>Pseudomonadota</taxon>
        <taxon>Alphaproteobacteria</taxon>
        <taxon>Rhodobacterales</taxon>
        <taxon>Rhodobacter group</taxon>
        <taxon>Rhodobacter</taxon>
    </lineage>
</organism>
<dbReference type="RefSeq" id="WP_049641427.1">
    <property type="nucleotide sequence ID" value="NZ_LFTY01000001.1"/>
</dbReference>
<keyword evidence="3" id="KW-1185">Reference proteome</keyword>
<dbReference type="AlphaFoldDB" id="A0A0J9H3S3"/>
<comment type="caution">
    <text evidence="2">The sequence shown here is derived from an EMBL/GenBank/DDBJ whole genome shotgun (WGS) entry which is preliminary data.</text>
</comment>
<dbReference type="Proteomes" id="UP000037178">
    <property type="component" value="Unassembled WGS sequence"/>
</dbReference>
<dbReference type="OrthoDB" id="8430253at2"/>
<gene>
    <name evidence="2" type="ORF">AIOL_000481</name>
</gene>
<reference evidence="2 3" key="1">
    <citation type="submission" date="2015-06" db="EMBL/GenBank/DDBJ databases">
        <title>Draft genome sequence of an Alphaproteobacteria species associated to the Mediterranean sponge Oscarella lobularis.</title>
        <authorList>
            <person name="Jourda C."/>
            <person name="Santini S."/>
            <person name="Claverie J.-M."/>
        </authorList>
    </citation>
    <scope>NUCLEOTIDE SEQUENCE [LARGE SCALE GENOMIC DNA]</scope>
    <source>
        <strain evidence="2">IGS</strain>
    </source>
</reference>